<feature type="domain" description="Palmitoyltransferase DHHC" evidence="8">
    <location>
        <begin position="87"/>
        <end position="197"/>
    </location>
</feature>
<dbReference type="PROSITE" id="PS50216">
    <property type="entry name" value="DHHC"/>
    <property type="match status" value="1"/>
</dbReference>
<dbReference type="GO" id="GO:0019706">
    <property type="term" value="F:protein-cysteine S-palmitoyltransferase activity"/>
    <property type="evidence" value="ECO:0007669"/>
    <property type="project" value="UniProtKB-EC"/>
</dbReference>
<dbReference type="GO" id="GO:0005783">
    <property type="term" value="C:endoplasmic reticulum"/>
    <property type="evidence" value="ECO:0007669"/>
    <property type="project" value="TreeGrafter"/>
</dbReference>
<comment type="similarity">
    <text evidence="7">Belongs to the DHHC palmitoyltransferase family.</text>
</comment>
<feature type="transmembrane region" description="Helical" evidence="7">
    <location>
        <begin position="165"/>
        <end position="193"/>
    </location>
</feature>
<evidence type="ECO:0000313" key="9">
    <source>
        <dbReference type="EMBL" id="KAK1327635.1"/>
    </source>
</evidence>
<keyword evidence="10" id="KW-1185">Reference proteome</keyword>
<dbReference type="GO" id="GO:0006612">
    <property type="term" value="P:protein targeting to membrane"/>
    <property type="evidence" value="ECO:0007669"/>
    <property type="project" value="TreeGrafter"/>
</dbReference>
<comment type="subcellular location">
    <subcellularLocation>
        <location evidence="1">Membrane</location>
        <topology evidence="1">Multi-pass membrane protein</topology>
    </subcellularLocation>
</comment>
<evidence type="ECO:0000256" key="4">
    <source>
        <dbReference type="ARBA" id="ARBA00022989"/>
    </source>
</evidence>
<keyword evidence="4 7" id="KW-1133">Transmembrane helix</keyword>
<dbReference type="InterPro" id="IPR001594">
    <property type="entry name" value="Palmitoyltrfase_DHHC"/>
</dbReference>
<comment type="catalytic activity">
    <reaction evidence="7">
        <text>L-cysteinyl-[protein] + hexadecanoyl-CoA = S-hexadecanoyl-L-cysteinyl-[protein] + CoA</text>
        <dbReference type="Rhea" id="RHEA:36683"/>
        <dbReference type="Rhea" id="RHEA-COMP:10131"/>
        <dbReference type="Rhea" id="RHEA-COMP:11032"/>
        <dbReference type="ChEBI" id="CHEBI:29950"/>
        <dbReference type="ChEBI" id="CHEBI:57287"/>
        <dbReference type="ChEBI" id="CHEBI:57379"/>
        <dbReference type="ChEBI" id="CHEBI:74151"/>
        <dbReference type="EC" id="2.3.1.225"/>
    </reaction>
</comment>
<dbReference type="PANTHER" id="PTHR22883">
    <property type="entry name" value="ZINC FINGER DHHC DOMAIN CONTAINING PROTEIN"/>
    <property type="match status" value="1"/>
</dbReference>
<sequence>MWFVWDPVGLACAAATWLLLLSGWAALLSELLGPARGGAEGAAHGALSTALAGLALAAHGRTMLTDPGALPLGAGSGLGAEPGDPRCSACGLARPAGAHHCSVCGRCIRRVDHHCPWVNNCVGEDNRKFFLLFTLYTALAALHALLLLGAPALRGHAPGSPAPRGALLLLLVALYGFLFASVMLALQLCTLCTDRTGRGRGERGWRAAWMNLADAMGRPPSLAWLSPCASPRRPRAGARYAEV</sequence>
<dbReference type="Pfam" id="PF01529">
    <property type="entry name" value="DHHC"/>
    <property type="match status" value="1"/>
</dbReference>
<evidence type="ECO:0000256" key="7">
    <source>
        <dbReference type="RuleBase" id="RU079119"/>
    </source>
</evidence>
<accession>A0AA40HBE1</accession>
<dbReference type="AlphaFoldDB" id="A0AA40HBE1"/>
<dbReference type="GO" id="GO:0016020">
    <property type="term" value="C:membrane"/>
    <property type="evidence" value="ECO:0007669"/>
    <property type="project" value="UniProtKB-SubCell"/>
</dbReference>
<keyword evidence="6 7" id="KW-0012">Acyltransferase</keyword>
<evidence type="ECO:0000256" key="2">
    <source>
        <dbReference type="ARBA" id="ARBA00022679"/>
    </source>
</evidence>
<feature type="transmembrane region" description="Helical" evidence="7">
    <location>
        <begin position="41"/>
        <end position="58"/>
    </location>
</feature>
<keyword evidence="2 7" id="KW-0808">Transferase</keyword>
<protein>
    <recommendedName>
        <fullName evidence="7">Palmitoyltransferase</fullName>
        <ecNumber evidence="7">2.3.1.225</ecNumber>
    </recommendedName>
</protein>
<comment type="caution">
    <text evidence="9">The sequence shown here is derived from an EMBL/GenBank/DDBJ whole genome shotgun (WGS) entry which is preliminary data.</text>
</comment>
<reference evidence="9" key="1">
    <citation type="submission" date="2023-06" db="EMBL/GenBank/DDBJ databases">
        <title>Reference genome for the Northern bat (Eptesicus nilssonii), a most northern bat species.</title>
        <authorList>
            <person name="Laine V.N."/>
            <person name="Pulliainen A.T."/>
            <person name="Lilley T.M."/>
        </authorList>
    </citation>
    <scope>NUCLEOTIDE SEQUENCE</scope>
    <source>
        <strain evidence="9">BLF_Eptnil</strain>
        <tissue evidence="9">Kidney</tissue>
    </source>
</reference>
<evidence type="ECO:0000256" key="1">
    <source>
        <dbReference type="ARBA" id="ARBA00004141"/>
    </source>
</evidence>
<evidence type="ECO:0000256" key="6">
    <source>
        <dbReference type="ARBA" id="ARBA00023315"/>
    </source>
</evidence>
<name>A0AA40HBE1_CNENI</name>
<proteinExistence type="inferred from homology"/>
<evidence type="ECO:0000259" key="8">
    <source>
        <dbReference type="Pfam" id="PF01529"/>
    </source>
</evidence>
<evidence type="ECO:0000313" key="10">
    <source>
        <dbReference type="Proteomes" id="UP001177744"/>
    </source>
</evidence>
<comment type="domain">
    <text evidence="7">The DHHC domain is required for palmitoyltransferase activity.</text>
</comment>
<dbReference type="PANTHER" id="PTHR22883:SF490">
    <property type="entry name" value="PALMITOYLTRANSFERASE"/>
    <property type="match status" value="1"/>
</dbReference>
<dbReference type="EMBL" id="JAULJE010000027">
    <property type="protein sequence ID" value="KAK1327635.1"/>
    <property type="molecule type" value="Genomic_DNA"/>
</dbReference>
<dbReference type="EC" id="2.3.1.225" evidence="7"/>
<keyword evidence="3 7" id="KW-0812">Transmembrane</keyword>
<dbReference type="InterPro" id="IPR039859">
    <property type="entry name" value="PFA4/ZDH16/20/ERF2-like"/>
</dbReference>
<feature type="transmembrane region" description="Helical" evidence="7">
    <location>
        <begin position="129"/>
        <end position="153"/>
    </location>
</feature>
<organism evidence="9 10">
    <name type="scientific">Cnephaeus nilssonii</name>
    <name type="common">Northern bat</name>
    <name type="synonym">Eptesicus nilssonii</name>
    <dbReference type="NCBI Taxonomy" id="3371016"/>
    <lineage>
        <taxon>Eukaryota</taxon>
        <taxon>Metazoa</taxon>
        <taxon>Chordata</taxon>
        <taxon>Craniata</taxon>
        <taxon>Vertebrata</taxon>
        <taxon>Euteleostomi</taxon>
        <taxon>Mammalia</taxon>
        <taxon>Eutheria</taxon>
        <taxon>Laurasiatheria</taxon>
        <taxon>Chiroptera</taxon>
        <taxon>Yangochiroptera</taxon>
        <taxon>Vespertilionidae</taxon>
        <taxon>Cnephaeus</taxon>
    </lineage>
</organism>
<gene>
    <name evidence="9" type="ORF">QTO34_012924</name>
</gene>
<dbReference type="GO" id="GO:0005794">
    <property type="term" value="C:Golgi apparatus"/>
    <property type="evidence" value="ECO:0007669"/>
    <property type="project" value="TreeGrafter"/>
</dbReference>
<evidence type="ECO:0000256" key="3">
    <source>
        <dbReference type="ARBA" id="ARBA00022692"/>
    </source>
</evidence>
<dbReference type="Proteomes" id="UP001177744">
    <property type="component" value="Unassembled WGS sequence"/>
</dbReference>
<keyword evidence="5 7" id="KW-0472">Membrane</keyword>
<evidence type="ECO:0000256" key="5">
    <source>
        <dbReference type="ARBA" id="ARBA00023136"/>
    </source>
</evidence>